<reference evidence="3" key="1">
    <citation type="journal article" date="2019" name="Int. J. Syst. Evol. Microbiol.">
        <title>The Global Catalogue of Microorganisms (GCM) 10K type strain sequencing project: providing services to taxonomists for standard genome sequencing and annotation.</title>
        <authorList>
            <consortium name="The Broad Institute Genomics Platform"/>
            <consortium name="The Broad Institute Genome Sequencing Center for Infectious Disease"/>
            <person name="Wu L."/>
            <person name="Ma J."/>
        </authorList>
    </citation>
    <scope>NUCLEOTIDE SEQUENCE [LARGE SCALE GENOMIC DNA]</scope>
    <source>
        <strain evidence="3">JCM 15614</strain>
    </source>
</reference>
<dbReference type="InterPro" id="IPR056132">
    <property type="entry name" value="DUF7715"/>
</dbReference>
<evidence type="ECO:0000313" key="3">
    <source>
        <dbReference type="Proteomes" id="UP001499924"/>
    </source>
</evidence>
<organism evidence="2 3">
    <name type="scientific">Blastococcus jejuensis</name>
    <dbReference type="NCBI Taxonomy" id="351224"/>
    <lineage>
        <taxon>Bacteria</taxon>
        <taxon>Bacillati</taxon>
        <taxon>Actinomycetota</taxon>
        <taxon>Actinomycetes</taxon>
        <taxon>Geodermatophilales</taxon>
        <taxon>Geodermatophilaceae</taxon>
        <taxon>Blastococcus</taxon>
    </lineage>
</organism>
<dbReference type="Proteomes" id="UP001499924">
    <property type="component" value="Unassembled WGS sequence"/>
</dbReference>
<sequence>MKLLTATRTGQGERDGDFCHAVEGELVLLGLVCATDQKNPDGGCGCGRAFSGMSSMRATTTAVVRDLDVSVADVMLAVEGYYVSSGLGPDLIGGAEFADLVAETVAEMTEIAAVLPVGAVVGRRLDELIWRSEPSGVGEH</sequence>
<evidence type="ECO:0000259" key="1">
    <source>
        <dbReference type="Pfam" id="PF24831"/>
    </source>
</evidence>
<feature type="domain" description="DUF7715" evidence="1">
    <location>
        <begin position="1"/>
        <end position="132"/>
    </location>
</feature>
<name>A0ABP6PFW2_9ACTN</name>
<comment type="caution">
    <text evidence="2">The sequence shown here is derived from an EMBL/GenBank/DDBJ whole genome shotgun (WGS) entry which is preliminary data.</text>
</comment>
<proteinExistence type="predicted"/>
<accession>A0ABP6PFW2</accession>
<dbReference type="EMBL" id="BAAAVV010000009">
    <property type="protein sequence ID" value="GAA3177538.1"/>
    <property type="molecule type" value="Genomic_DNA"/>
</dbReference>
<dbReference type="Pfam" id="PF24831">
    <property type="entry name" value="DUF7715"/>
    <property type="match status" value="1"/>
</dbReference>
<keyword evidence="3" id="KW-1185">Reference proteome</keyword>
<evidence type="ECO:0000313" key="2">
    <source>
        <dbReference type="EMBL" id="GAA3177538.1"/>
    </source>
</evidence>
<dbReference type="RefSeq" id="WP_344690205.1">
    <property type="nucleotide sequence ID" value="NZ_BAAAVV010000009.1"/>
</dbReference>
<protein>
    <recommendedName>
        <fullName evidence="1">DUF7715 domain-containing protein</fullName>
    </recommendedName>
</protein>
<gene>
    <name evidence="2" type="ORF">GCM10010531_34150</name>
</gene>